<dbReference type="STRING" id="1823756.A4H34_01295"/>
<evidence type="ECO:0000313" key="2">
    <source>
        <dbReference type="Proteomes" id="UP000078368"/>
    </source>
</evidence>
<comment type="caution">
    <text evidence="1">The sequence shown here is derived from an EMBL/GenBank/DDBJ whole genome shotgun (WGS) entry which is preliminary data.</text>
</comment>
<accession>A0A179B2A8</accession>
<dbReference type="InterPro" id="IPR029062">
    <property type="entry name" value="Class_I_gatase-like"/>
</dbReference>
<dbReference type="SUPFAM" id="SSF51445">
    <property type="entry name" value="(Trans)glycosidases"/>
    <property type="match status" value="1"/>
</dbReference>
<dbReference type="EMBL" id="LVZK01000001">
    <property type="protein sequence ID" value="OAP85857.1"/>
    <property type="molecule type" value="Genomic_DNA"/>
</dbReference>
<gene>
    <name evidence="1" type="ORF">A4H34_01295</name>
</gene>
<dbReference type="AlphaFoldDB" id="A0A179B2A8"/>
<protein>
    <submittedName>
        <fullName evidence="1">Uncharacterized protein</fullName>
    </submittedName>
</protein>
<sequence>MPAPRIKPDSVAEASSGASAFSMGRHFMYACGKPHIPVGAHVVPPSGPDWPWREGPEAFDRAFAQMAEHGLTSARIDLLWAAVEPERGRLDEAHLAVLDRVFDAARAHGITLHPALFVGGEVGDAYWDLPWASGVNPHTDPELVKLQAAHAAQLARRWASRPELIAWDLTDEPPFWIYGETTDDEHAVEWTAALTQAIRANHPGCLVTIGTASQEVDGGPFRADVVADALDFACVHPYPIYSPELYADRLGSRRMSMAGAFETALARGAGKSVMVHEFGASSTQFAPEAIADYDRLVCWSSLGAGAIGFYAWCWIDAEPAAYRRAPYVRMPHETQFGLLDAEGKARPRASVQSELARVTGALDLEGLAGDGPWTPASIPVPHEYVKPYDRASYGLDDAPSGPYVPAEKAWEPARDVKPLVRGWLNSYVFASRAGLPCQFPREKLDDSWPATPIALLPAPLTSTTSSLLHMRTSFWQGALDYVEAGGVLYLSCSAETAIPELAEFAGVRIADRAVATDRLELTAVEPFAGLEAGDVVSVELPAAARVGGAANNLHLRGVELDVVDARTVATDAAGLPALTVARRGRGAVVVCAYPIELLAAEIADAHGDADGLWRVYRLVRDLAGIEPPVDLDSPQLARGVLRGPRGGILVATNHGREDVSVPVKTSESSRAAEAVRTIEVVHTAAAVPVEIPDGRPVEAGETVHVPSGGAAIIAWTC</sequence>
<dbReference type="Proteomes" id="UP000078368">
    <property type="component" value="Unassembled WGS sequence"/>
</dbReference>
<dbReference type="InterPro" id="IPR017853">
    <property type="entry name" value="GH"/>
</dbReference>
<reference evidence="1 2" key="1">
    <citation type="submission" date="2016-04" db="EMBL/GenBank/DDBJ databases">
        <title>Peptidophaga gingivicola gen. nov., sp. nov., isolated from human subgingival plaque.</title>
        <authorList>
            <person name="Beall C.J."/>
            <person name="Mokrzan E.M."/>
            <person name="Griffen A.L."/>
            <person name="Leys E.J."/>
        </authorList>
    </citation>
    <scope>NUCLEOTIDE SEQUENCE [LARGE SCALE GENOMIC DNA]</scope>
    <source>
        <strain evidence="1 2">BA112</strain>
    </source>
</reference>
<evidence type="ECO:0000313" key="1">
    <source>
        <dbReference type="EMBL" id="OAP85857.1"/>
    </source>
</evidence>
<dbReference type="Gene3D" id="3.20.20.80">
    <property type="entry name" value="Glycosidases"/>
    <property type="match status" value="1"/>
</dbReference>
<proteinExistence type="predicted"/>
<keyword evidence="2" id="KW-1185">Reference proteome</keyword>
<organism evidence="1 2">
    <name type="scientific">Peptidiphaga gingivicola</name>
    <dbReference type="NCBI Taxonomy" id="2741497"/>
    <lineage>
        <taxon>Bacteria</taxon>
        <taxon>Bacillati</taxon>
        <taxon>Actinomycetota</taxon>
        <taxon>Actinomycetes</taxon>
        <taxon>Actinomycetales</taxon>
        <taxon>Actinomycetaceae</taxon>
        <taxon>Peptidiphaga</taxon>
    </lineage>
</organism>
<name>A0A179B2A8_9ACTO</name>
<dbReference type="Gene3D" id="3.40.50.880">
    <property type="match status" value="1"/>
</dbReference>